<protein>
    <submittedName>
        <fullName evidence="4">2-oxoacid:acceptor oxidoreductase subunit alpha</fullName>
    </submittedName>
</protein>
<dbReference type="InterPro" id="IPR052368">
    <property type="entry name" value="2-oxoacid_oxidoreductase"/>
</dbReference>
<comment type="caution">
    <text evidence="4">The sequence shown here is derived from an EMBL/GenBank/DDBJ whole genome shotgun (WGS) entry which is preliminary data.</text>
</comment>
<dbReference type="SUPFAM" id="SSF52922">
    <property type="entry name" value="TK C-terminal domain-like"/>
    <property type="match status" value="1"/>
</dbReference>
<dbReference type="FunFam" id="3.40.50.970:FF:000022">
    <property type="entry name" value="2-oxoglutarate ferredoxin oxidoreductase alpha subunit"/>
    <property type="match status" value="1"/>
</dbReference>
<dbReference type="InterPro" id="IPR029061">
    <property type="entry name" value="THDP-binding"/>
</dbReference>
<dbReference type="PANTHER" id="PTHR43088:SF1">
    <property type="entry name" value="SUBUNIT OF PYRUVATE:FLAVODOXIN OXIDOREDUCTASE"/>
    <property type="match status" value="1"/>
</dbReference>
<sequence>MQGDEACAEGAIVAGCRLFAGYPITPSTEIAERMARRLPEVGGVFIQMEDELASIALIIGASYAGVKAMTATSGPGFSLMQENIGLAIMTETPIVIVNVMRGGPSTGQPTKASQGDIMQARWGCHGDHEIIALAPYSVQEMFDLTIEAFNLAEQYRTPVILLTDEIIGHMREKVVLKLPNEVKIVNRKKPNVPPTIYEPFKPDEDLIPPMACFGDGYRIHVTGLTHDYKGIPKSVDPKVHELLVKRLCDKIRLNIDKIVKIDERFMNDAEIAIVTYGTPARSAIRAVRIARKEYGFKVGLIRLITVWPFPFNYFKKLSKRIKSYIVLEMNYGQLVGEVERCAMGKPVFFAPKLGGDIHTPNEILNLIEEVQKNVG</sequence>
<dbReference type="SUPFAM" id="SSF52518">
    <property type="entry name" value="Thiamin diphosphate-binding fold (THDP-binding)"/>
    <property type="match status" value="1"/>
</dbReference>
<feature type="domain" description="Pyruvate flavodoxin/ferredoxin oxidoreductase pyrimidine binding" evidence="2">
    <location>
        <begin position="9"/>
        <end position="243"/>
    </location>
</feature>
<evidence type="ECO:0000259" key="3">
    <source>
        <dbReference type="Pfam" id="PF17147"/>
    </source>
</evidence>
<dbReference type="Pfam" id="PF17147">
    <property type="entry name" value="PFOR_II"/>
    <property type="match status" value="1"/>
</dbReference>
<feature type="domain" description="Pyruvate:ferredoxin oxidoreductase core" evidence="3">
    <location>
        <begin position="269"/>
        <end position="363"/>
    </location>
</feature>
<dbReference type="Gene3D" id="3.40.50.970">
    <property type="match status" value="1"/>
</dbReference>
<organism evidence="4 5">
    <name type="scientific">Thermoproteota archaeon</name>
    <dbReference type="NCBI Taxonomy" id="2056631"/>
    <lineage>
        <taxon>Archaea</taxon>
        <taxon>Thermoproteota</taxon>
    </lineage>
</organism>
<dbReference type="NCBIfam" id="NF006412">
    <property type="entry name" value="PRK08659.1"/>
    <property type="match status" value="1"/>
</dbReference>
<proteinExistence type="predicted"/>
<dbReference type="Pfam" id="PF01855">
    <property type="entry name" value="POR_N"/>
    <property type="match status" value="1"/>
</dbReference>
<dbReference type="AlphaFoldDB" id="A0A497EUK0"/>
<evidence type="ECO:0000256" key="1">
    <source>
        <dbReference type="ARBA" id="ARBA00023002"/>
    </source>
</evidence>
<evidence type="ECO:0000259" key="2">
    <source>
        <dbReference type="Pfam" id="PF01855"/>
    </source>
</evidence>
<dbReference type="GO" id="GO:0006082">
    <property type="term" value="P:organic acid metabolic process"/>
    <property type="evidence" value="ECO:0007669"/>
    <property type="project" value="UniProtKB-ARBA"/>
</dbReference>
<dbReference type="GO" id="GO:0044272">
    <property type="term" value="P:sulfur compound biosynthetic process"/>
    <property type="evidence" value="ECO:0007669"/>
    <property type="project" value="UniProtKB-ARBA"/>
</dbReference>
<accession>A0A497EUK0</accession>
<evidence type="ECO:0000313" key="5">
    <source>
        <dbReference type="Proteomes" id="UP000281962"/>
    </source>
</evidence>
<dbReference type="InterPro" id="IPR033412">
    <property type="entry name" value="PFOR_II"/>
</dbReference>
<dbReference type="CDD" id="cd07034">
    <property type="entry name" value="TPP_PYR_PFOR_IOR-alpha_like"/>
    <property type="match status" value="1"/>
</dbReference>
<dbReference type="InterPro" id="IPR002880">
    <property type="entry name" value="Pyrv_Fd/Flavodoxin_OxRdtase_N"/>
</dbReference>
<dbReference type="InterPro" id="IPR009014">
    <property type="entry name" value="Transketo_C/PFOR_II"/>
</dbReference>
<evidence type="ECO:0000313" key="4">
    <source>
        <dbReference type="EMBL" id="RLE51064.1"/>
    </source>
</evidence>
<reference evidence="4 5" key="1">
    <citation type="submission" date="2018-06" db="EMBL/GenBank/DDBJ databases">
        <title>Extensive metabolic versatility and redundancy in microbially diverse, dynamic hydrothermal sediments.</title>
        <authorList>
            <person name="Dombrowski N."/>
            <person name="Teske A."/>
            <person name="Baker B.J."/>
        </authorList>
    </citation>
    <scope>NUCLEOTIDE SEQUENCE [LARGE SCALE GENOMIC DNA]</scope>
    <source>
        <strain evidence="4">B30_G17</strain>
    </source>
</reference>
<dbReference type="GO" id="GO:0016491">
    <property type="term" value="F:oxidoreductase activity"/>
    <property type="evidence" value="ECO:0007669"/>
    <property type="project" value="UniProtKB-KW"/>
</dbReference>
<gene>
    <name evidence="4" type="ORF">DRJ21_00925</name>
</gene>
<dbReference type="PANTHER" id="PTHR43088">
    <property type="entry name" value="SUBUNIT OF PYRUVATE:FLAVODOXIN OXIDOREDUCTASE-RELATED"/>
    <property type="match status" value="1"/>
</dbReference>
<dbReference type="Gene3D" id="3.40.50.920">
    <property type="match status" value="1"/>
</dbReference>
<dbReference type="Proteomes" id="UP000281962">
    <property type="component" value="Unassembled WGS sequence"/>
</dbReference>
<name>A0A497EUK0_9CREN</name>
<dbReference type="EMBL" id="QMQY01000025">
    <property type="protein sequence ID" value="RLE51064.1"/>
    <property type="molecule type" value="Genomic_DNA"/>
</dbReference>
<keyword evidence="1" id="KW-0560">Oxidoreductase</keyword>